<dbReference type="Pfam" id="PF20436">
    <property type="entry name" value="LonB_AAA-LID"/>
    <property type="match status" value="1"/>
</dbReference>
<gene>
    <name evidence="5" type="ORF">SAMN02745751_02029</name>
</gene>
<reference evidence="5 6" key="1">
    <citation type="submission" date="2016-11" db="EMBL/GenBank/DDBJ databases">
        <authorList>
            <person name="Jaros S."/>
            <person name="Januszkiewicz K."/>
            <person name="Wedrychowicz H."/>
        </authorList>
    </citation>
    <scope>NUCLEOTIDE SEQUENCE [LARGE SCALE GENOMIC DNA]</scope>
    <source>
        <strain evidence="5 6">DSM 17477</strain>
    </source>
</reference>
<dbReference type="InterPro" id="IPR027417">
    <property type="entry name" value="P-loop_NTPase"/>
</dbReference>
<keyword evidence="1 2" id="KW-0645">Protease</keyword>
<dbReference type="Gene3D" id="3.30.230.10">
    <property type="match status" value="1"/>
</dbReference>
<proteinExistence type="inferred from homology"/>
<feature type="active site" evidence="2">
    <location>
        <position position="657"/>
    </location>
</feature>
<feature type="domain" description="Lon proteolytic" evidence="4">
    <location>
        <begin position="567"/>
        <end position="762"/>
    </location>
</feature>
<dbReference type="EC" id="3.4.21.53" evidence="2"/>
<feature type="active site" evidence="2">
    <location>
        <position position="700"/>
    </location>
</feature>
<dbReference type="GO" id="GO:0005524">
    <property type="term" value="F:ATP binding"/>
    <property type="evidence" value="ECO:0007669"/>
    <property type="project" value="InterPro"/>
</dbReference>
<dbReference type="Proteomes" id="UP000184052">
    <property type="component" value="Unassembled WGS sequence"/>
</dbReference>
<comment type="similarity">
    <text evidence="2">Belongs to the peptidase S16 family.</text>
</comment>
<dbReference type="GO" id="GO:0006508">
    <property type="term" value="P:proteolysis"/>
    <property type="evidence" value="ECO:0007669"/>
    <property type="project" value="UniProtKB-KW"/>
</dbReference>
<dbReference type="GO" id="GO:0030163">
    <property type="term" value="P:protein catabolic process"/>
    <property type="evidence" value="ECO:0007669"/>
    <property type="project" value="InterPro"/>
</dbReference>
<keyword evidence="2" id="KW-0720">Serine protease</keyword>
<comment type="catalytic activity">
    <reaction evidence="2">
        <text>Hydrolysis of proteins in presence of ATP.</text>
        <dbReference type="EC" id="3.4.21.53"/>
    </reaction>
</comment>
<organism evidence="5 6">
    <name type="scientific">Dethiosulfatibacter aminovorans DSM 17477</name>
    <dbReference type="NCBI Taxonomy" id="1121476"/>
    <lineage>
        <taxon>Bacteria</taxon>
        <taxon>Bacillati</taxon>
        <taxon>Bacillota</taxon>
        <taxon>Tissierellia</taxon>
        <taxon>Dethiosulfatibacter</taxon>
    </lineage>
</organism>
<dbReference type="SUPFAM" id="SSF54211">
    <property type="entry name" value="Ribosomal protein S5 domain 2-like"/>
    <property type="match status" value="1"/>
</dbReference>
<name>A0A1M6HII1_9FIRM</name>
<dbReference type="RefSeq" id="WP_073049468.1">
    <property type="nucleotide sequence ID" value="NZ_FQZL01000013.1"/>
</dbReference>
<dbReference type="Gene3D" id="1.10.8.60">
    <property type="match status" value="1"/>
</dbReference>
<dbReference type="InterPro" id="IPR046844">
    <property type="entry name" value="Lon-like_helical"/>
</dbReference>
<dbReference type="OrthoDB" id="9758568at2"/>
<dbReference type="GO" id="GO:0004252">
    <property type="term" value="F:serine-type endopeptidase activity"/>
    <property type="evidence" value="ECO:0007669"/>
    <property type="project" value="UniProtKB-UniRule"/>
</dbReference>
<dbReference type="Gene3D" id="3.40.50.300">
    <property type="entry name" value="P-loop containing nucleotide triphosphate hydrolases"/>
    <property type="match status" value="2"/>
</dbReference>
<evidence type="ECO:0000313" key="6">
    <source>
        <dbReference type="Proteomes" id="UP000184052"/>
    </source>
</evidence>
<dbReference type="AlphaFoldDB" id="A0A1M6HII1"/>
<dbReference type="PRINTS" id="PR00830">
    <property type="entry name" value="ENDOLAPTASE"/>
</dbReference>
<evidence type="ECO:0000256" key="2">
    <source>
        <dbReference type="PROSITE-ProRule" id="PRU01122"/>
    </source>
</evidence>
<dbReference type="InterPro" id="IPR041699">
    <property type="entry name" value="AAA_32"/>
</dbReference>
<dbReference type="PROSITE" id="PS51786">
    <property type="entry name" value="LON_PROTEOLYTIC"/>
    <property type="match status" value="1"/>
</dbReference>
<dbReference type="GO" id="GO:0004176">
    <property type="term" value="F:ATP-dependent peptidase activity"/>
    <property type="evidence" value="ECO:0007669"/>
    <property type="project" value="UniProtKB-UniRule"/>
</dbReference>
<dbReference type="InterPro" id="IPR014721">
    <property type="entry name" value="Ribsml_uS5_D2-typ_fold_subgr"/>
</dbReference>
<dbReference type="Pfam" id="PF20437">
    <property type="entry name" value="LonC_helical"/>
    <property type="match status" value="1"/>
</dbReference>
<dbReference type="InterPro" id="IPR020568">
    <property type="entry name" value="Ribosomal_Su5_D2-typ_SF"/>
</dbReference>
<feature type="compositionally biased region" description="Basic and acidic residues" evidence="3">
    <location>
        <begin position="830"/>
        <end position="839"/>
    </location>
</feature>
<sequence length="839" mass="95400">MKVNELKYDQLRNECCDECKKFKSTADLEPLEGIIGQERAVEAIDFGLDIKRKGYNIYISGISGTGRNSYINLITEKKARKENTAGDWVYVYNFKKPENPIALRLDSGQGKIFKKAIENTIIFIKKEIENTFTSKEYERSKNMLFKQLNETSEELLAELNTLARKYGFIYSNTDRGLVSVPLKDDGTPMTEEDFKDISKERYAEIQKKSGELNLASIDMFKKIKDIDESFRDKLKKLDGEFATKVVNLHTDRLKYRFDGNKKVEGYLIDLKNDIIDKVDMFKTDNKQQQSNPFLAMQHKGNETFFERYQVNLFIDNSDKEHAPIVFETNPTYSNLLGNIEFINEMGVLKTSFQKIVPGSIHAANGGYLIIQVKDLMENVFAYKGLMRALLNDEANIETIQTTMGYPVTTGLKPEPIKLDIKVILVGDPRSYGILYTYDEHFAKLFKIRADFDVEMVRTSANVEKMAKFIASHCEKEGLRHFERDAVCKVVEYSSKIADNQEKLSSRFNKVVEIIYEADSWASLENSELVYKEHVEKAIQQKIYRNNMYEEKVLELFDEGTYILDVEGKKVGEINGLAVVGAGEYSFGKPSKITVSTYRGKSGLINIEREARTSGKIHDKGVMIINGFMGYKYAQTRPLALSASIVFEQLYSGIDGDSASSTELYAIMSSLSNKPIKQGIAVTGSVNQRGQIQPIGGVNQKIEGYFNVCKMKGITGEQGVIIPYQNVKNLMLNDAVVEAVRDGKFHIYPVKSVDEGIEILTGVPAGCLDEDGCYEENTIHYLVDQKLQQYLKPLNDEKKDEEEDQPIEKSKEDEEVEEDVKPKKRGRPRKTKEEKEDGSK</sequence>
<evidence type="ECO:0000256" key="3">
    <source>
        <dbReference type="SAM" id="MobiDB-lite"/>
    </source>
</evidence>
<dbReference type="InterPro" id="IPR027065">
    <property type="entry name" value="Lon_Prtase"/>
</dbReference>
<evidence type="ECO:0000313" key="5">
    <source>
        <dbReference type="EMBL" id="SHJ21949.1"/>
    </source>
</evidence>
<accession>A0A1M6HII1</accession>
<keyword evidence="2" id="KW-0378">Hydrolase</keyword>
<dbReference type="PANTHER" id="PTHR10046">
    <property type="entry name" value="ATP DEPENDENT LON PROTEASE FAMILY MEMBER"/>
    <property type="match status" value="1"/>
</dbReference>
<dbReference type="SUPFAM" id="SSF52540">
    <property type="entry name" value="P-loop containing nucleoside triphosphate hydrolases"/>
    <property type="match status" value="1"/>
</dbReference>
<evidence type="ECO:0000256" key="1">
    <source>
        <dbReference type="ARBA" id="ARBA00022670"/>
    </source>
</evidence>
<feature type="region of interest" description="Disordered" evidence="3">
    <location>
        <begin position="792"/>
        <end position="839"/>
    </location>
</feature>
<dbReference type="InterPro" id="IPR008269">
    <property type="entry name" value="Lon_proteolytic"/>
</dbReference>
<evidence type="ECO:0000259" key="4">
    <source>
        <dbReference type="PROSITE" id="PS51786"/>
    </source>
</evidence>
<keyword evidence="6" id="KW-1185">Reference proteome</keyword>
<dbReference type="InterPro" id="IPR046843">
    <property type="entry name" value="LonB_AAA-LID"/>
</dbReference>
<dbReference type="EMBL" id="FQZL01000013">
    <property type="protein sequence ID" value="SHJ21949.1"/>
    <property type="molecule type" value="Genomic_DNA"/>
</dbReference>
<dbReference type="Pfam" id="PF13654">
    <property type="entry name" value="AAA_32"/>
    <property type="match status" value="1"/>
</dbReference>
<dbReference type="Pfam" id="PF05362">
    <property type="entry name" value="Lon_C"/>
    <property type="match status" value="1"/>
</dbReference>
<dbReference type="STRING" id="1121476.SAMN02745751_02029"/>
<protein>
    <recommendedName>
        <fullName evidence="2">endopeptidase La</fullName>
        <ecNumber evidence="2">3.4.21.53</ecNumber>
    </recommendedName>
</protein>